<dbReference type="RefSeq" id="WP_332902214.1">
    <property type="nucleotide sequence ID" value="NZ_JBAGLP010000118.1"/>
</dbReference>
<dbReference type="Proteomes" id="UP001310387">
    <property type="component" value="Unassembled WGS sequence"/>
</dbReference>
<comment type="caution">
    <text evidence="2">The sequence shown here is derived from an EMBL/GenBank/DDBJ whole genome shotgun (WGS) entry which is preliminary data.</text>
</comment>
<protein>
    <recommendedName>
        <fullName evidence="4">HK97 family phage major capsid protein</fullName>
    </recommendedName>
</protein>
<proteinExistence type="predicted"/>
<evidence type="ECO:0000313" key="3">
    <source>
        <dbReference type="Proteomes" id="UP001310387"/>
    </source>
</evidence>
<keyword evidence="3" id="KW-1185">Reference proteome</keyword>
<organism evidence="2 3">
    <name type="scientific">Isoptericola haloaureus</name>
    <dbReference type="NCBI Taxonomy" id="1542902"/>
    <lineage>
        <taxon>Bacteria</taxon>
        <taxon>Bacillati</taxon>
        <taxon>Actinomycetota</taxon>
        <taxon>Actinomycetes</taxon>
        <taxon>Micrococcales</taxon>
        <taxon>Promicromonosporaceae</taxon>
        <taxon>Isoptericola</taxon>
    </lineage>
</organism>
<feature type="coiled-coil region" evidence="1">
    <location>
        <begin position="20"/>
        <end position="54"/>
    </location>
</feature>
<reference evidence="2" key="1">
    <citation type="journal article" date="2024" name="Antonie Van Leeuwenhoek">
        <title>Isoptericola haloaureus sp. nov., a dimorphic actinobacterium isolated from mangrove sediments of southeast India, implicating biosaline agricultural significance through nitrogen fixation and salt tolerance genes.</title>
        <authorList>
            <person name="Prathaban M."/>
            <person name="Prathiviraj R."/>
            <person name="Ravichandran M."/>
            <person name="Natarajan S.D."/>
            <person name="Sobanaa M."/>
            <person name="Hari Krishna Kumar S."/>
            <person name="Chandrasekar V."/>
            <person name="Selvin J."/>
        </authorList>
    </citation>
    <scope>NUCLEOTIDE SEQUENCE</scope>
    <source>
        <strain evidence="2">MP1014</strain>
    </source>
</reference>
<gene>
    <name evidence="2" type="ORF">V5O49_10620</name>
</gene>
<keyword evidence="1" id="KW-0175">Coiled coil</keyword>
<evidence type="ECO:0008006" key="4">
    <source>
        <dbReference type="Google" id="ProtNLM"/>
    </source>
</evidence>
<evidence type="ECO:0000256" key="1">
    <source>
        <dbReference type="SAM" id="Coils"/>
    </source>
</evidence>
<name>A0ABU7Z8J1_9MICO</name>
<reference evidence="2" key="2">
    <citation type="submission" date="2024-02" db="EMBL/GenBank/DDBJ databases">
        <authorList>
            <person name="Prathaban M."/>
            <person name="Mythili R."/>
            <person name="Sharmila Devi N."/>
            <person name="Sobanaa M."/>
            <person name="Prathiviraj R."/>
            <person name="Selvin J."/>
        </authorList>
    </citation>
    <scope>NUCLEOTIDE SEQUENCE</scope>
    <source>
        <strain evidence="2">MP1014</strain>
    </source>
</reference>
<sequence length="368" mass="39674">MATTSKNTKQDSIIEHQAQIELTEQQVDDRLEAIEKAEAHLDDLKARLAGGDESVTVQHLTEAQTGVERAQILHQGTVAKVERLKAEAPFIPIVADAMSDALAEELAVPVKVVDEFPENPGKNLPVLYLVQPGAAEPDRHPRPYGSMTGQVRARFHRPAYMRAAITAKDIESALAGVQGTYRAGRVATNGQVDTFTIDGQGVWPELPKVPGKPHAHVVKGFAANLAHSVRASTKDTETRVLPSMTDSGYSWVDVYGVGVEVVDASVTAYTVDEGVATTTIRVSFDAWVSQGFEHRIPSASVKELAESAVRRLDGKAFAYVGRVTAAELTRKTMNVGAVKMQANHGGFFKRDRGAASVYVATFTFKAAA</sequence>
<dbReference type="EMBL" id="JBAGLP010000118">
    <property type="protein sequence ID" value="MEG3615575.1"/>
    <property type="molecule type" value="Genomic_DNA"/>
</dbReference>
<evidence type="ECO:0000313" key="2">
    <source>
        <dbReference type="EMBL" id="MEG3615575.1"/>
    </source>
</evidence>
<accession>A0ABU7Z8J1</accession>